<protein>
    <submittedName>
        <fullName evidence="2">Uncharacterized protein</fullName>
    </submittedName>
</protein>
<gene>
    <name evidence="2" type="ORF">M23134_06358</name>
</gene>
<feature type="coiled-coil region" evidence="1">
    <location>
        <begin position="119"/>
        <end position="146"/>
    </location>
</feature>
<keyword evidence="1" id="KW-0175">Coiled coil</keyword>
<proteinExistence type="predicted"/>
<sequence length="146" mass="16911">MNRKKLKNIEQLLESLSIELHGQYTEYSEDMVIITVPVNDDESKFQSVKGYVADRKTSQNETAQMVMLSSTVCTLHDHPELDFKELLKKNYYMIYSKLTITDEDYLEVEAATRYEYATAQEVEAMIEEVARKTEELKQELLGAKAN</sequence>
<comment type="caution">
    <text evidence="2">The sequence shown here is derived from an EMBL/GenBank/DDBJ whole genome shotgun (WGS) entry which is preliminary data.</text>
</comment>
<reference evidence="2 3" key="1">
    <citation type="submission" date="2007-01" db="EMBL/GenBank/DDBJ databases">
        <authorList>
            <person name="Haygood M."/>
            <person name="Podell S."/>
            <person name="Anderson C."/>
            <person name="Hopkinson B."/>
            <person name="Roe K."/>
            <person name="Barbeau K."/>
            <person name="Gaasterland T."/>
            <person name="Ferriera S."/>
            <person name="Johnson J."/>
            <person name="Kravitz S."/>
            <person name="Beeson K."/>
            <person name="Sutton G."/>
            <person name="Rogers Y.-H."/>
            <person name="Friedman R."/>
            <person name="Frazier M."/>
            <person name="Venter J.C."/>
        </authorList>
    </citation>
    <scope>NUCLEOTIDE SEQUENCE [LARGE SCALE GENOMIC DNA]</scope>
    <source>
        <strain evidence="2 3">ATCC 23134</strain>
    </source>
</reference>
<evidence type="ECO:0000256" key="1">
    <source>
        <dbReference type="SAM" id="Coils"/>
    </source>
</evidence>
<accession>A1ZZF7</accession>
<dbReference type="EMBL" id="AAWS01000076">
    <property type="protein sequence ID" value="EAY24256.1"/>
    <property type="molecule type" value="Genomic_DNA"/>
</dbReference>
<evidence type="ECO:0000313" key="3">
    <source>
        <dbReference type="Proteomes" id="UP000004095"/>
    </source>
</evidence>
<dbReference type="Proteomes" id="UP000004095">
    <property type="component" value="Unassembled WGS sequence"/>
</dbReference>
<dbReference type="AlphaFoldDB" id="A1ZZF7"/>
<organism evidence="2 3">
    <name type="scientific">Microscilla marina ATCC 23134</name>
    <dbReference type="NCBI Taxonomy" id="313606"/>
    <lineage>
        <taxon>Bacteria</taxon>
        <taxon>Pseudomonadati</taxon>
        <taxon>Bacteroidota</taxon>
        <taxon>Cytophagia</taxon>
        <taxon>Cytophagales</taxon>
        <taxon>Microscillaceae</taxon>
        <taxon>Microscilla</taxon>
    </lineage>
</organism>
<evidence type="ECO:0000313" key="2">
    <source>
        <dbReference type="EMBL" id="EAY24256.1"/>
    </source>
</evidence>
<name>A1ZZF7_MICM2</name>
<keyword evidence="3" id="KW-1185">Reference proteome</keyword>
<dbReference type="RefSeq" id="WP_002705227.1">
    <property type="nucleotide sequence ID" value="NZ_AAWS01000076.1"/>
</dbReference>